<comment type="caution">
    <text evidence="2">The sequence shown here is derived from an EMBL/GenBank/DDBJ whole genome shotgun (WGS) entry which is preliminary data.</text>
</comment>
<accession>A0A8T0H9L0</accession>
<feature type="region of interest" description="Disordered" evidence="1">
    <location>
        <begin position="1"/>
        <end position="49"/>
    </location>
</feature>
<feature type="compositionally biased region" description="Pro residues" evidence="1">
    <location>
        <begin position="14"/>
        <end position="32"/>
    </location>
</feature>
<reference evidence="2 3" key="1">
    <citation type="submission" date="2020-06" db="EMBL/GenBank/DDBJ databases">
        <title>WGS assembly of Ceratodon purpureus strain R40.</title>
        <authorList>
            <person name="Carey S.B."/>
            <person name="Jenkins J."/>
            <person name="Shu S."/>
            <person name="Lovell J.T."/>
            <person name="Sreedasyam A."/>
            <person name="Maumus F."/>
            <person name="Tiley G.P."/>
            <person name="Fernandez-Pozo N."/>
            <person name="Barry K."/>
            <person name="Chen C."/>
            <person name="Wang M."/>
            <person name="Lipzen A."/>
            <person name="Daum C."/>
            <person name="Saski C.A."/>
            <person name="Payton A.C."/>
            <person name="Mcbreen J.C."/>
            <person name="Conrad R.E."/>
            <person name="Kollar L.M."/>
            <person name="Olsson S."/>
            <person name="Huttunen S."/>
            <person name="Landis J.B."/>
            <person name="Wickett N.J."/>
            <person name="Johnson M.G."/>
            <person name="Rensing S.A."/>
            <person name="Grimwood J."/>
            <person name="Schmutz J."/>
            <person name="Mcdaniel S.F."/>
        </authorList>
    </citation>
    <scope>NUCLEOTIDE SEQUENCE [LARGE SCALE GENOMIC DNA]</scope>
    <source>
        <strain evidence="2 3">R40</strain>
    </source>
</reference>
<organism evidence="2 3">
    <name type="scientific">Ceratodon purpureus</name>
    <name type="common">Fire moss</name>
    <name type="synonym">Dicranum purpureum</name>
    <dbReference type="NCBI Taxonomy" id="3225"/>
    <lineage>
        <taxon>Eukaryota</taxon>
        <taxon>Viridiplantae</taxon>
        <taxon>Streptophyta</taxon>
        <taxon>Embryophyta</taxon>
        <taxon>Bryophyta</taxon>
        <taxon>Bryophytina</taxon>
        <taxon>Bryopsida</taxon>
        <taxon>Dicranidae</taxon>
        <taxon>Pseudoditrichales</taxon>
        <taxon>Ditrichaceae</taxon>
        <taxon>Ceratodon</taxon>
    </lineage>
</organism>
<dbReference type="Proteomes" id="UP000822688">
    <property type="component" value="Chromosome 6"/>
</dbReference>
<dbReference type="AlphaFoldDB" id="A0A8T0H9L0"/>
<gene>
    <name evidence="2" type="ORF">KC19_6G027100</name>
</gene>
<keyword evidence="3" id="KW-1185">Reference proteome</keyword>
<evidence type="ECO:0000313" key="2">
    <source>
        <dbReference type="EMBL" id="KAG0568541.1"/>
    </source>
</evidence>
<name>A0A8T0H9L0_CERPU</name>
<evidence type="ECO:0000256" key="1">
    <source>
        <dbReference type="SAM" id="MobiDB-lite"/>
    </source>
</evidence>
<feature type="compositionally biased region" description="Basic and acidic residues" evidence="1">
    <location>
        <begin position="1"/>
        <end position="10"/>
    </location>
</feature>
<sequence>MRPIEPDNTRHPIRPLPTEYPPSPYTTPPTQPPYTRAHTSPSQTKSRKYSVVVLAREDKPRGPRGRGQPPVTLAKLGLPRFRKDAIAGTLLSTHTHIILSLQEPVAAGVRASHLLTPSLVSGLCAGRSSFPLLKTETSAWRAWTVSR</sequence>
<evidence type="ECO:0000313" key="3">
    <source>
        <dbReference type="Proteomes" id="UP000822688"/>
    </source>
</evidence>
<proteinExistence type="predicted"/>
<protein>
    <submittedName>
        <fullName evidence="2">Uncharacterized protein</fullName>
    </submittedName>
</protein>
<dbReference type="EMBL" id="CM026427">
    <property type="protein sequence ID" value="KAG0568541.1"/>
    <property type="molecule type" value="Genomic_DNA"/>
</dbReference>